<dbReference type="Pfam" id="PF16062">
    <property type="entry name" value="MavL-like"/>
    <property type="match status" value="1"/>
</dbReference>
<evidence type="ECO:0000313" key="2">
    <source>
        <dbReference type="Proteomes" id="UP001369815"/>
    </source>
</evidence>
<sequence length="411" mass="46475">MASQNPQTQTMESLGLRESWLNFPTTANRVTNFHPDVIRNDALNTRIIVHGRFPDLVERFLAHKRTHGTSLEKRLYGPAWTWPLQVTRLIEKRALAFFGPDDSTILRTGEFLQIGTKFWDSVGAEGTAYERLEEYLTYDEIMLGSLIGISGPSYFINNGARNNRGVPQTAGTFEPRGIMIGLVGPRFERLIHMDSNYILNDVVEKRQHPELTQIFLDFFGQEQVPQELRERFSTSAYIERIRISADILLMEANERAKAVGRKAYVHIVGFGLGVWQYHSAQPELFVNAFKESVMTLKEKLTHIGTLDFAWIHVADEVQNQMAVEANQLGITVLFTRSDPADKLEETESGQLLVISYAWDGNSFPGNEYWEGDLDGSGDPAAACMSTIAELQNPLVNPDFTKRIFVIDSLAR</sequence>
<reference evidence="1 2" key="1">
    <citation type="journal article" date="2024" name="Front Chem Biol">
        <title>Unveiling the potential of Daldinia eschscholtzii MFLUCC 19-0629 through bioactivity and bioinformatics studies for enhanced sustainable agriculture production.</title>
        <authorList>
            <person name="Brooks S."/>
            <person name="Weaver J.A."/>
            <person name="Klomchit A."/>
            <person name="Alharthi S.A."/>
            <person name="Onlamun T."/>
            <person name="Nurani R."/>
            <person name="Vong T.K."/>
            <person name="Alberti F."/>
            <person name="Greco C."/>
        </authorList>
    </citation>
    <scope>NUCLEOTIDE SEQUENCE [LARGE SCALE GENOMIC DNA]</scope>
    <source>
        <strain evidence="1">MFLUCC 19-0629</strain>
    </source>
</reference>
<comment type="caution">
    <text evidence="1">The sequence shown here is derived from an EMBL/GenBank/DDBJ whole genome shotgun (WGS) entry which is preliminary data.</text>
</comment>
<accession>A0AAX6MXW0</accession>
<dbReference type="InterPro" id="IPR032063">
    <property type="entry name" value="MavL-like"/>
</dbReference>
<dbReference type="AlphaFoldDB" id="A0AAX6MXW0"/>
<proteinExistence type="predicted"/>
<name>A0AAX6MXW0_9PEZI</name>
<dbReference type="Proteomes" id="UP001369815">
    <property type="component" value="Unassembled WGS sequence"/>
</dbReference>
<gene>
    <name evidence="1" type="ORF">Daesc_000045</name>
</gene>
<protein>
    <submittedName>
        <fullName evidence="1">Uncharacterized protein</fullName>
    </submittedName>
</protein>
<organism evidence="1 2">
    <name type="scientific">Daldinia eschscholtzii</name>
    <dbReference type="NCBI Taxonomy" id="292717"/>
    <lineage>
        <taxon>Eukaryota</taxon>
        <taxon>Fungi</taxon>
        <taxon>Dikarya</taxon>
        <taxon>Ascomycota</taxon>
        <taxon>Pezizomycotina</taxon>
        <taxon>Sordariomycetes</taxon>
        <taxon>Xylariomycetidae</taxon>
        <taxon>Xylariales</taxon>
        <taxon>Hypoxylaceae</taxon>
        <taxon>Daldinia</taxon>
    </lineage>
</organism>
<dbReference type="EMBL" id="JBANMG010000001">
    <property type="protein sequence ID" value="KAK6957263.1"/>
    <property type="molecule type" value="Genomic_DNA"/>
</dbReference>
<evidence type="ECO:0000313" key="1">
    <source>
        <dbReference type="EMBL" id="KAK6957263.1"/>
    </source>
</evidence>
<keyword evidence="2" id="KW-1185">Reference proteome</keyword>